<evidence type="ECO:0000259" key="8">
    <source>
        <dbReference type="PROSITE" id="PS51266"/>
    </source>
</evidence>
<dbReference type="PANTHER" id="PTHR21319">
    <property type="entry name" value="RING FINGER AND CHY ZINC FINGER DOMAIN-CONTAINING PROTEIN 1"/>
    <property type="match status" value="1"/>
</dbReference>
<organism evidence="10 11">
    <name type="scientific">Candidozyma haemuli</name>
    <dbReference type="NCBI Taxonomy" id="45357"/>
    <lineage>
        <taxon>Eukaryota</taxon>
        <taxon>Fungi</taxon>
        <taxon>Dikarya</taxon>
        <taxon>Ascomycota</taxon>
        <taxon>Saccharomycotina</taxon>
        <taxon>Pichiomycetes</taxon>
        <taxon>Metschnikowiaceae</taxon>
        <taxon>Candidozyma</taxon>
    </lineage>
</organism>
<dbReference type="PROSITE" id="PS51266">
    <property type="entry name" value="ZF_CHY"/>
    <property type="match status" value="1"/>
</dbReference>
<feature type="region of interest" description="Disordered" evidence="5">
    <location>
        <begin position="674"/>
        <end position="708"/>
    </location>
</feature>
<protein>
    <submittedName>
        <fullName evidence="10">Uncharacterized protein</fullName>
    </submittedName>
</protein>
<gene>
    <name evidence="10" type="ORF">CA3LBN_003950</name>
</gene>
<feature type="region of interest" description="Disordered" evidence="5">
    <location>
        <begin position="342"/>
        <end position="376"/>
    </location>
</feature>
<dbReference type="InterPro" id="IPR013083">
    <property type="entry name" value="Znf_RING/FYVE/PHD"/>
</dbReference>
<reference evidence="10 11" key="1">
    <citation type="submission" date="2021-06" db="EMBL/GenBank/DDBJ databases">
        <title>Candida outbreak in Lebanon.</title>
        <authorList>
            <person name="Finianos M."/>
        </authorList>
    </citation>
    <scope>NUCLEOTIDE SEQUENCE [LARGE SCALE GENOMIC DNA]</scope>
    <source>
        <strain evidence="10">CA3LBN</strain>
    </source>
</reference>
<dbReference type="Proteomes" id="UP000825434">
    <property type="component" value="Chromosome 5"/>
</dbReference>
<dbReference type="InterPro" id="IPR004274">
    <property type="entry name" value="FCP1_dom"/>
</dbReference>
<feature type="domain" description="FCP1 homology" evidence="7">
    <location>
        <begin position="975"/>
        <end position="1160"/>
    </location>
</feature>
<dbReference type="Pfam" id="PF14599">
    <property type="entry name" value="zinc_ribbon_6"/>
    <property type="match status" value="1"/>
</dbReference>
<feature type="compositionally biased region" description="Basic and acidic residues" evidence="5">
    <location>
        <begin position="1"/>
        <end position="12"/>
    </location>
</feature>
<dbReference type="SUPFAM" id="SSF57850">
    <property type="entry name" value="RING/U-box"/>
    <property type="match status" value="1"/>
</dbReference>
<evidence type="ECO:0000256" key="1">
    <source>
        <dbReference type="ARBA" id="ARBA00022723"/>
    </source>
</evidence>
<name>A0ABX8I971_9ASCO</name>
<keyword evidence="1" id="KW-0479">Metal-binding</keyword>
<dbReference type="InterPro" id="IPR039512">
    <property type="entry name" value="RCHY1_zinc-ribbon"/>
</dbReference>
<feature type="compositionally biased region" description="Acidic residues" evidence="5">
    <location>
        <begin position="685"/>
        <end position="700"/>
    </location>
</feature>
<keyword evidence="3" id="KW-0862">Zinc</keyword>
<dbReference type="InterPro" id="IPR017921">
    <property type="entry name" value="Znf_CTCHY"/>
</dbReference>
<evidence type="ECO:0000313" key="10">
    <source>
        <dbReference type="EMBL" id="QWU89602.1"/>
    </source>
</evidence>
<dbReference type="SMART" id="SM00184">
    <property type="entry name" value="RING"/>
    <property type="match status" value="1"/>
</dbReference>
<evidence type="ECO:0000256" key="3">
    <source>
        <dbReference type="ARBA" id="ARBA00022833"/>
    </source>
</evidence>
<dbReference type="InterPro" id="IPR008913">
    <property type="entry name" value="Znf_CHY"/>
</dbReference>
<dbReference type="InterPro" id="IPR037275">
    <property type="entry name" value="Znf_CTCHY_sf"/>
</dbReference>
<feature type="region of interest" description="Disordered" evidence="5">
    <location>
        <begin position="837"/>
        <end position="873"/>
    </location>
</feature>
<dbReference type="PANTHER" id="PTHR21319:SF0">
    <property type="entry name" value="AND RING FINGER DOMAIN PROTEIN, PUTATIVE (AFU_ORTHOLOGUE AFUA_1G08900)-RELATED"/>
    <property type="match status" value="1"/>
</dbReference>
<feature type="compositionally biased region" description="Basic and acidic residues" evidence="5">
    <location>
        <begin position="342"/>
        <end position="353"/>
    </location>
</feature>
<dbReference type="Gene3D" id="3.30.40.10">
    <property type="entry name" value="Zinc/RING finger domain, C3HC4 (zinc finger)"/>
    <property type="match status" value="1"/>
</dbReference>
<dbReference type="Pfam" id="PF13639">
    <property type="entry name" value="zf-RING_2"/>
    <property type="match status" value="1"/>
</dbReference>
<evidence type="ECO:0000256" key="2">
    <source>
        <dbReference type="ARBA" id="ARBA00022771"/>
    </source>
</evidence>
<evidence type="ECO:0000313" key="11">
    <source>
        <dbReference type="Proteomes" id="UP000825434"/>
    </source>
</evidence>
<dbReference type="Gene3D" id="3.40.50.1000">
    <property type="entry name" value="HAD superfamily/HAD-like"/>
    <property type="match status" value="1"/>
</dbReference>
<dbReference type="PROSITE" id="PS51270">
    <property type="entry name" value="ZF_CTCHY"/>
    <property type="match status" value="1"/>
</dbReference>
<evidence type="ECO:0000259" key="9">
    <source>
        <dbReference type="PROSITE" id="PS51270"/>
    </source>
</evidence>
<feature type="region of interest" description="Disordered" evidence="5">
    <location>
        <begin position="1"/>
        <end position="56"/>
    </location>
</feature>
<sequence>MIHLSDRMEPRPRARSTSSASKYGPSRRGSISSPKATPKSGYDSSSSSDKDGMAGELDQIGRLSIPSWPSLKEGFPNFSGFPSFGNLPQLPSFDLPYFDLSEVSKYVSQYMNSLKGKDGAEEDPERMNSVKTAVATKIQMNSFLQDLRNGRSLQAAIDRLQPLTDLIHEVITLPVDGDEELEKESETAFEPEGVGEIVNRDQPLLTQLVPPEGEEIDGLLDPTHRPRRDRHRNKAHRLFKRAGSVVLSDDTQTGSDLDYMDELTPEEARALTHLDSIDDFYKEDLLRSKIQKIQNLADLSQSSKNKLVTRLMMGNYYKYINEKLSEEKGFSLRNQAGLHLPEEKDKECKHEVEEQPPLTNDEESGDESMEEVDDDEVVLTREDTLPSWFDKEKNILGCSHYQRNCKLECPTCLKWYPCRFCHDQEVSDHKLQRNAVKHILCMKCNAPQVPDTAYCVNCEEELANYFCLKCVLYDNDPNKDIYHCDKCGICRLGLGIGKDYFHCDECNICLSIDLKEHHKCVTNTTHCNCPICNEYLFASVSKVVFMKCGHSIHESCYDEMVKHSYKCPVCKKTVVNVETQFRILDQEIRQSPLPHPYNMWRCIISCNDCKGKSSCQYHVLGLKCKYCQSYNTNQLKLIKPEEESVDNSAEEESDGDNDRIASMRLMQTNLSSNFIIDEQTTDNNTEYDADYNSDGEESDDQGGNSGSIVNFRRLTKSLLGKRDVDRTSITAVFQNFINNTMSEMNSDNEVQSDPDIIANITPLPCYFLGDSSCDLIYTANRCSRSGPPGVELNSQLCSSTKAAPPVFPYNESDMNSIKKLVASFEPFYSPPLEAEKAQSLDDKVHKDPEQEAPETIETTESTESNEPVTSKQPPAPSFLRQLWSLILFLPQNLIIRPLMLLWLLITFPFTYFFEQEYPQILSNNSPTSQEEQREKIELLKQERIMANHIKSPSSSSKYFIPPPPRLFPLSRNPDKRKKKKVLILDLDETLIHSLSRGAPRSLGGSGGQCHMIELKVNNVSTLYYVYKRPYCDFFLKELSKWFELQIFTASVQEYADPIIDWLEMDLIDYKKVQGAQRDPPSKVFTKRYYRNDCTYRQGVGYIKDLSKFFPKDDDLKNVIILDNSPVSYALHEHNAVMIEGWINDQSDRDLVNLLPMLYSLKGVEVAETLVAIRDTLRQKDIRDSPEGNGILDQVLRYFDDYTVDVLKVLVNYTADSDGNRYSLYAEDEFWRKAGNVLMGEDAAAAELVVILMAQYMYNVGESYRASFSEVFINARDAIIDYVLKPECAAEETAVELLSEIPDNKMAIYDQRAQQLVDKMIKAFDGDLEDEHCLYWVMVFEKVTRYGKADAHSVSGLYAKVPDDDFERQHKRRLFGGQGNIFSGPAYDNWANVEKSIDYVVGDGDNFATAAAAIDVGNCVKSKEDQAKITALIEERVGLERFITSLITRKWDDMIQSQYVHCLANLLQPEVSELLFKHWKSFYPIVKSACDNPGYVPKAAVTSNKLLKKLALAENAEKYPELWLQFCSASNVLRALMQREEGIVLLENKTLRPSILTALFETPAHISETDLLDQLRAQALFFSHGTIRSKLAPDTALASAVAGPFASFLSELHKSLAESEQKPAAVLNNAGFVAAKAKELFTSDDEAVKICEDFLRFMSCHTQSQ</sequence>
<feature type="domain" description="CTCHY-type" evidence="9">
    <location>
        <begin position="462"/>
        <end position="528"/>
    </location>
</feature>
<dbReference type="SUPFAM" id="SSF56784">
    <property type="entry name" value="HAD-like"/>
    <property type="match status" value="1"/>
</dbReference>
<dbReference type="InterPro" id="IPR023214">
    <property type="entry name" value="HAD_sf"/>
</dbReference>
<dbReference type="PROSITE" id="PS50089">
    <property type="entry name" value="ZF_RING_2"/>
    <property type="match status" value="1"/>
</dbReference>
<feature type="compositionally biased region" description="Acidic residues" evidence="5">
    <location>
        <begin position="360"/>
        <end position="376"/>
    </location>
</feature>
<dbReference type="PROSITE" id="PS50969">
    <property type="entry name" value="FCP1"/>
    <property type="match status" value="1"/>
</dbReference>
<evidence type="ECO:0000256" key="5">
    <source>
        <dbReference type="SAM" id="MobiDB-lite"/>
    </source>
</evidence>
<dbReference type="CDD" id="cd07521">
    <property type="entry name" value="HAD_FCP1-like"/>
    <property type="match status" value="1"/>
</dbReference>
<feature type="compositionally biased region" description="Basic and acidic residues" evidence="5">
    <location>
        <begin position="837"/>
        <end position="849"/>
    </location>
</feature>
<feature type="domain" description="CHY-type" evidence="8">
    <location>
        <begin position="391"/>
        <end position="460"/>
    </location>
</feature>
<keyword evidence="2 4" id="KW-0863">Zinc-finger</keyword>
<dbReference type="SUPFAM" id="SSF161245">
    <property type="entry name" value="Zinc hairpin stack"/>
    <property type="match status" value="1"/>
</dbReference>
<keyword evidence="11" id="KW-1185">Reference proteome</keyword>
<dbReference type="CDD" id="cd16464">
    <property type="entry name" value="RING-H2_Pirh2-like"/>
    <property type="match status" value="1"/>
</dbReference>
<dbReference type="InterPro" id="IPR011948">
    <property type="entry name" value="Dullard_phosphatase"/>
</dbReference>
<dbReference type="Pfam" id="PF03031">
    <property type="entry name" value="NIF"/>
    <property type="match status" value="1"/>
</dbReference>
<feature type="compositionally biased region" description="Low complexity" evidence="5">
    <location>
        <begin position="855"/>
        <end position="870"/>
    </location>
</feature>
<dbReference type="EMBL" id="CP076665">
    <property type="protein sequence ID" value="QWU89602.1"/>
    <property type="molecule type" value="Genomic_DNA"/>
</dbReference>
<dbReference type="InterPro" id="IPR001841">
    <property type="entry name" value="Znf_RING"/>
</dbReference>
<feature type="domain" description="RING-type" evidence="6">
    <location>
        <begin position="529"/>
        <end position="571"/>
    </location>
</feature>
<dbReference type="Pfam" id="PF05495">
    <property type="entry name" value="zf-CHY"/>
    <property type="match status" value="1"/>
</dbReference>
<dbReference type="SUPFAM" id="SSF161219">
    <property type="entry name" value="CHY zinc finger-like"/>
    <property type="match status" value="1"/>
</dbReference>
<dbReference type="NCBIfam" id="TIGR02251">
    <property type="entry name" value="HIF-SF_euk"/>
    <property type="match status" value="1"/>
</dbReference>
<dbReference type="SMART" id="SM00577">
    <property type="entry name" value="CPDc"/>
    <property type="match status" value="1"/>
</dbReference>
<proteinExistence type="predicted"/>
<dbReference type="Gene3D" id="2.20.28.10">
    <property type="match status" value="1"/>
</dbReference>
<evidence type="ECO:0000259" key="6">
    <source>
        <dbReference type="PROSITE" id="PS50089"/>
    </source>
</evidence>
<evidence type="ECO:0000259" key="7">
    <source>
        <dbReference type="PROSITE" id="PS50969"/>
    </source>
</evidence>
<dbReference type="InterPro" id="IPR036412">
    <property type="entry name" value="HAD-like_sf"/>
</dbReference>
<evidence type="ECO:0000256" key="4">
    <source>
        <dbReference type="PROSITE-ProRule" id="PRU00601"/>
    </source>
</evidence>
<accession>A0ABX8I971</accession>
<dbReference type="InterPro" id="IPR037274">
    <property type="entry name" value="Znf_CHY_sf"/>
</dbReference>